<dbReference type="RefSeq" id="XP_067545758.1">
    <property type="nucleotide sequence ID" value="XM_067689485.1"/>
</dbReference>
<dbReference type="AlphaFoldDB" id="A0A177EKU1"/>
<dbReference type="VEuPathDB" id="MicrosporidiaDB:NEDG_02067"/>
<evidence type="ECO:0000313" key="1">
    <source>
        <dbReference type="EMBL" id="OAG32316.1"/>
    </source>
</evidence>
<gene>
    <name evidence="1" type="ORF">NEDG_02067</name>
</gene>
<sequence>MGREEYSAVRKIRKGLVEGSEEVFTRLEKCLENGTHIPVEVLSSVIEHPKVSGPTKTLAIKMVVEALKAKEATKEAIGMVATIKFVFKAMELVKNDTETVIMLNQEHVPECTERVMELFSQMALSAATVQLKDRVVHVFIECGVFTLLNAWNGPDLLRVYAGVFHRESPSTTYPAPGAPPTVAPHDSTPYRMHVEEKIAGIGTVLAHRRIPSLFHPREVDMTRRKRPGMYEDILLFQDDYGILHGALAGWCNEKGDLKGVEWAVVWCIAHLAKHLEKDTTYEAEGLFLLGPSFHSVLINTLGAGTLEELELMGAYMHLINRGRESRHPTLRGVSAVASQRLTSQNSKFFMSVVNSPKSPLENKVVAVQCLAEQLKATTELEKAGVHKTIAKNAVALLEMLEVHPIGRAVEHRQSILSLLGALEEVPLALYRPNAIVLVYSEVAAKAEALAKKEKQWLRMYMKSLYSIYHTDTHDRILAGLGLG</sequence>
<name>A0A177EKU1_9MICR</name>
<protein>
    <submittedName>
        <fullName evidence="1">Uncharacterized protein</fullName>
    </submittedName>
</protein>
<proteinExistence type="predicted"/>
<reference evidence="1 2" key="1">
    <citation type="submission" date="2016-02" db="EMBL/GenBank/DDBJ databases">
        <title>Discovery of a natural microsporidian pathogen with a broad tissue tropism in Caenorhabditis elegans.</title>
        <authorList>
            <person name="Luallen R.J."/>
            <person name="Reinke A.W."/>
            <person name="Tong L."/>
            <person name="Botts M.R."/>
            <person name="Felix M.-A."/>
            <person name="Troemel E.R."/>
        </authorList>
    </citation>
    <scope>NUCLEOTIDE SEQUENCE [LARGE SCALE GENOMIC DNA]</scope>
    <source>
        <strain evidence="1 2">JUm2807</strain>
    </source>
</reference>
<dbReference type="EMBL" id="LTDL01000006">
    <property type="protein sequence ID" value="OAG32316.1"/>
    <property type="molecule type" value="Genomic_DNA"/>
</dbReference>
<dbReference type="GeneID" id="93648417"/>
<keyword evidence="2" id="KW-1185">Reference proteome</keyword>
<comment type="caution">
    <text evidence="1">The sequence shown here is derived from an EMBL/GenBank/DDBJ whole genome shotgun (WGS) entry which is preliminary data.</text>
</comment>
<dbReference type="OrthoDB" id="2187055at2759"/>
<dbReference type="Proteomes" id="UP000185944">
    <property type="component" value="Unassembled WGS sequence"/>
</dbReference>
<organism evidence="1 2">
    <name type="scientific">Nematocida displodere</name>
    <dbReference type="NCBI Taxonomy" id="1805483"/>
    <lineage>
        <taxon>Eukaryota</taxon>
        <taxon>Fungi</taxon>
        <taxon>Fungi incertae sedis</taxon>
        <taxon>Microsporidia</taxon>
        <taxon>Nematocida</taxon>
    </lineage>
</organism>
<evidence type="ECO:0000313" key="2">
    <source>
        <dbReference type="Proteomes" id="UP000185944"/>
    </source>
</evidence>
<accession>A0A177EKU1</accession>